<gene>
    <name evidence="1" type="ORF">DPEC_G00069060</name>
</gene>
<reference evidence="1" key="1">
    <citation type="submission" date="2021-05" db="EMBL/GenBank/DDBJ databases">
        <authorList>
            <person name="Pan Q."/>
            <person name="Jouanno E."/>
            <person name="Zahm M."/>
            <person name="Klopp C."/>
            <person name="Cabau C."/>
            <person name="Louis A."/>
            <person name="Berthelot C."/>
            <person name="Parey E."/>
            <person name="Roest Crollius H."/>
            <person name="Montfort J."/>
            <person name="Robinson-Rechavi M."/>
            <person name="Bouchez O."/>
            <person name="Lampietro C."/>
            <person name="Lopez Roques C."/>
            <person name="Donnadieu C."/>
            <person name="Postlethwait J."/>
            <person name="Bobe J."/>
            <person name="Dillon D."/>
            <person name="Chandos A."/>
            <person name="von Hippel F."/>
            <person name="Guiguen Y."/>
        </authorList>
    </citation>
    <scope>NUCLEOTIDE SEQUENCE</scope>
    <source>
        <strain evidence="1">YG-Jan2019</strain>
    </source>
</reference>
<comment type="caution">
    <text evidence="1">The sequence shown here is derived from an EMBL/GenBank/DDBJ whole genome shotgun (WGS) entry which is preliminary data.</text>
</comment>
<proteinExistence type="predicted"/>
<keyword evidence="2" id="KW-1185">Reference proteome</keyword>
<protein>
    <submittedName>
        <fullName evidence="1">Uncharacterized protein</fullName>
    </submittedName>
</protein>
<evidence type="ECO:0000313" key="2">
    <source>
        <dbReference type="Proteomes" id="UP001157502"/>
    </source>
</evidence>
<sequence>MLKLAREMSRCVVVTCGHMHRTGALSYAFKELPGNLETEACSSHTGADKHAAHYAMPERFAGDTGVSAFAQLTRLWPAVSKRSDDFVSLMLRYPMVPQLAVDTKECPECYFENRDHCRHVGGSQEDNFLLPLHDQARAVHVRTERWSGRHGEELEAPRYLSAYPLRCLYQYYGSLNRSLERAQRLAAVPRGGSRRAPGSDESRLAENEPKGDGFDGH</sequence>
<dbReference type="Proteomes" id="UP001157502">
    <property type="component" value="Chromosome 6"/>
</dbReference>
<accession>A0ACC2H1R7</accession>
<name>A0ACC2H1R7_DALPE</name>
<organism evidence="1 2">
    <name type="scientific">Dallia pectoralis</name>
    <name type="common">Alaska blackfish</name>
    <dbReference type="NCBI Taxonomy" id="75939"/>
    <lineage>
        <taxon>Eukaryota</taxon>
        <taxon>Metazoa</taxon>
        <taxon>Chordata</taxon>
        <taxon>Craniata</taxon>
        <taxon>Vertebrata</taxon>
        <taxon>Euteleostomi</taxon>
        <taxon>Actinopterygii</taxon>
        <taxon>Neopterygii</taxon>
        <taxon>Teleostei</taxon>
        <taxon>Protacanthopterygii</taxon>
        <taxon>Esociformes</taxon>
        <taxon>Umbridae</taxon>
        <taxon>Dallia</taxon>
    </lineage>
</organism>
<dbReference type="EMBL" id="CM055733">
    <property type="protein sequence ID" value="KAJ8009909.1"/>
    <property type="molecule type" value="Genomic_DNA"/>
</dbReference>
<evidence type="ECO:0000313" key="1">
    <source>
        <dbReference type="EMBL" id="KAJ8009909.1"/>
    </source>
</evidence>